<comment type="caution">
    <text evidence="3">The sequence shown here is derived from an EMBL/GenBank/DDBJ whole genome shotgun (WGS) entry which is preliminary data.</text>
</comment>
<dbReference type="PANTHER" id="PTHR31099">
    <property type="entry name" value="OS06G0165300 PROTEIN"/>
    <property type="match status" value="1"/>
</dbReference>
<evidence type="ECO:0000313" key="4">
    <source>
        <dbReference type="Proteomes" id="UP000824890"/>
    </source>
</evidence>
<feature type="region of interest" description="Disordered" evidence="2">
    <location>
        <begin position="325"/>
        <end position="358"/>
    </location>
</feature>
<gene>
    <name evidence="3" type="ORF">HID58_073928</name>
</gene>
<feature type="compositionally biased region" description="Low complexity" evidence="2">
    <location>
        <begin position="337"/>
        <end position="357"/>
    </location>
</feature>
<feature type="coiled-coil region" evidence="1">
    <location>
        <begin position="442"/>
        <end position="469"/>
    </location>
</feature>
<dbReference type="EMBL" id="JAGKQM010000017">
    <property type="protein sequence ID" value="KAH0866906.1"/>
    <property type="molecule type" value="Genomic_DNA"/>
</dbReference>
<feature type="region of interest" description="Disordered" evidence="2">
    <location>
        <begin position="98"/>
        <end position="123"/>
    </location>
</feature>
<name>A0ABQ7YI87_BRANA</name>
<dbReference type="PANTHER" id="PTHR31099:SF49">
    <property type="entry name" value="MYOSIN HEAVY CHAIN-LIKE PROTEIN"/>
    <property type="match status" value="1"/>
</dbReference>
<protein>
    <submittedName>
        <fullName evidence="3">Uncharacterized protein</fullName>
    </submittedName>
</protein>
<reference evidence="3 4" key="1">
    <citation type="submission" date="2021-05" db="EMBL/GenBank/DDBJ databases">
        <title>Genome Assembly of Synthetic Allotetraploid Brassica napus Reveals Homoeologous Exchanges between Subgenomes.</title>
        <authorList>
            <person name="Davis J.T."/>
        </authorList>
    </citation>
    <scope>NUCLEOTIDE SEQUENCE [LARGE SCALE GENOMIC DNA]</scope>
    <source>
        <strain evidence="4">cv. Da-Ae</strain>
        <tissue evidence="3">Seedling</tissue>
    </source>
</reference>
<evidence type="ECO:0000313" key="3">
    <source>
        <dbReference type="EMBL" id="KAH0866906.1"/>
    </source>
</evidence>
<feature type="non-terminal residue" evidence="3">
    <location>
        <position position="1"/>
    </location>
</feature>
<sequence>GSVPWTEFRVPSSGDLERSLIGDPRAPLRQDPVPLVLLAWVPLKLELILNPDERVPIGKDRDLLRLRGSSSMLVSIFEFQLVSSSDACKAFLGSSLPSAPEMRTESGLSPDSSSISSRVRSSRVRVAPTDSMDSFDSSLNLTAKVGNPEAIVTRRSSPVGGSQYPPIGPPSVIGAEEVVVWRKKYELPDNIVIRVPDPEDRVSDFGVDEIPVYEGYFASGFRDQVPSLVAKISETLEISPGQLNPPAWRTLIALQNLDLPRVDSSLGKDTIERVLKLPLERRQIPFLRSNAALKRCSIWGEMSGSKGDEALAEYKKALEVMSARKAAPKSSKRQAGAAAVPSSSQKKSKASGSSPKVLLASEEDSSMAIQSLQGDLLQVASQLHHLGERMEGATSTKVEMDTLAFQLREEKDASIVKDKEIKALRLKVSNQEEAGEMAAAENVSLRSQLKNREKELNELKDAAETFDAEKSMTVNGAKVEARLELMREWLSGQTDSWEPVNTLEQYKTVKITEAELLGLPPPSFEYEPRSPVAKK</sequence>
<keyword evidence="1" id="KW-0175">Coiled coil</keyword>
<evidence type="ECO:0000256" key="2">
    <source>
        <dbReference type="SAM" id="MobiDB-lite"/>
    </source>
</evidence>
<dbReference type="Proteomes" id="UP000824890">
    <property type="component" value="Unassembled WGS sequence"/>
</dbReference>
<keyword evidence="4" id="KW-1185">Reference proteome</keyword>
<proteinExistence type="predicted"/>
<evidence type="ECO:0000256" key="1">
    <source>
        <dbReference type="SAM" id="Coils"/>
    </source>
</evidence>
<accession>A0ABQ7YI87</accession>
<organism evidence="3 4">
    <name type="scientific">Brassica napus</name>
    <name type="common">Rape</name>
    <dbReference type="NCBI Taxonomy" id="3708"/>
    <lineage>
        <taxon>Eukaryota</taxon>
        <taxon>Viridiplantae</taxon>
        <taxon>Streptophyta</taxon>
        <taxon>Embryophyta</taxon>
        <taxon>Tracheophyta</taxon>
        <taxon>Spermatophyta</taxon>
        <taxon>Magnoliopsida</taxon>
        <taxon>eudicotyledons</taxon>
        <taxon>Gunneridae</taxon>
        <taxon>Pentapetalae</taxon>
        <taxon>rosids</taxon>
        <taxon>malvids</taxon>
        <taxon>Brassicales</taxon>
        <taxon>Brassicaceae</taxon>
        <taxon>Brassiceae</taxon>
        <taxon>Brassica</taxon>
    </lineage>
</organism>